<gene>
    <name evidence="2" type="ORF">BSL78_28828</name>
</gene>
<feature type="region of interest" description="Disordered" evidence="1">
    <location>
        <begin position="112"/>
        <end position="138"/>
    </location>
</feature>
<evidence type="ECO:0000313" key="2">
    <source>
        <dbReference type="EMBL" id="PIK34348.1"/>
    </source>
</evidence>
<keyword evidence="3" id="KW-1185">Reference proteome</keyword>
<evidence type="ECO:0008006" key="4">
    <source>
        <dbReference type="Google" id="ProtNLM"/>
    </source>
</evidence>
<dbReference type="EMBL" id="MRZV01002205">
    <property type="protein sequence ID" value="PIK34348.1"/>
    <property type="molecule type" value="Genomic_DNA"/>
</dbReference>
<sequence>MYIVLNMAETTPDGTRFQTILKYRRTVLANNISMELSSLLIENGIIEPADQEKLNQVKEHAGLMASQKEFADILIQKSDWMEEEIRDFQTCLEKLNLKVLISKIFREEISEDEKLRKEGSSSNEREGNSDIHITVEGDGNQVTSNNVIYINHCS</sequence>
<reference evidence="2 3" key="1">
    <citation type="journal article" date="2017" name="PLoS Biol.">
        <title>The sea cucumber genome provides insights into morphological evolution and visceral regeneration.</title>
        <authorList>
            <person name="Zhang X."/>
            <person name="Sun L."/>
            <person name="Yuan J."/>
            <person name="Sun Y."/>
            <person name="Gao Y."/>
            <person name="Zhang L."/>
            <person name="Li S."/>
            <person name="Dai H."/>
            <person name="Hamel J.F."/>
            <person name="Liu C."/>
            <person name="Yu Y."/>
            <person name="Liu S."/>
            <person name="Lin W."/>
            <person name="Guo K."/>
            <person name="Jin S."/>
            <person name="Xu P."/>
            <person name="Storey K.B."/>
            <person name="Huan P."/>
            <person name="Zhang T."/>
            <person name="Zhou Y."/>
            <person name="Zhang J."/>
            <person name="Lin C."/>
            <person name="Li X."/>
            <person name="Xing L."/>
            <person name="Huo D."/>
            <person name="Sun M."/>
            <person name="Wang L."/>
            <person name="Mercier A."/>
            <person name="Li F."/>
            <person name="Yang H."/>
            <person name="Xiang J."/>
        </authorList>
    </citation>
    <scope>NUCLEOTIDE SEQUENCE [LARGE SCALE GENOMIC DNA]</scope>
    <source>
        <strain evidence="2">Shaxun</strain>
        <tissue evidence="2">Muscle</tissue>
    </source>
</reference>
<feature type="compositionally biased region" description="Basic and acidic residues" evidence="1">
    <location>
        <begin position="112"/>
        <end position="135"/>
    </location>
</feature>
<name>A0A2G8JF40_STIJA</name>
<evidence type="ECO:0000313" key="3">
    <source>
        <dbReference type="Proteomes" id="UP000230750"/>
    </source>
</evidence>
<organism evidence="2 3">
    <name type="scientific">Stichopus japonicus</name>
    <name type="common">Sea cucumber</name>
    <dbReference type="NCBI Taxonomy" id="307972"/>
    <lineage>
        <taxon>Eukaryota</taxon>
        <taxon>Metazoa</taxon>
        <taxon>Echinodermata</taxon>
        <taxon>Eleutherozoa</taxon>
        <taxon>Echinozoa</taxon>
        <taxon>Holothuroidea</taxon>
        <taxon>Aspidochirotacea</taxon>
        <taxon>Aspidochirotida</taxon>
        <taxon>Stichopodidae</taxon>
        <taxon>Apostichopus</taxon>
    </lineage>
</organism>
<evidence type="ECO:0000256" key="1">
    <source>
        <dbReference type="SAM" id="MobiDB-lite"/>
    </source>
</evidence>
<protein>
    <recommendedName>
        <fullName evidence="4">CARD domain-containing protein</fullName>
    </recommendedName>
</protein>
<dbReference type="AlphaFoldDB" id="A0A2G8JF40"/>
<dbReference type="OrthoDB" id="10185376at2759"/>
<dbReference type="Proteomes" id="UP000230750">
    <property type="component" value="Unassembled WGS sequence"/>
</dbReference>
<proteinExistence type="predicted"/>
<accession>A0A2G8JF40</accession>
<comment type="caution">
    <text evidence="2">The sequence shown here is derived from an EMBL/GenBank/DDBJ whole genome shotgun (WGS) entry which is preliminary data.</text>
</comment>